<evidence type="ECO:0000256" key="1">
    <source>
        <dbReference type="SAM" id="MobiDB-lite"/>
    </source>
</evidence>
<reference evidence="2 3" key="1">
    <citation type="submission" date="2019-03" db="EMBL/GenBank/DDBJ databases">
        <title>Draft genome sequence of Xylaria hypoxylon DSM 108379, a ubiquitous saprotrophic-parasitic fungi on hardwood.</title>
        <authorList>
            <person name="Buettner E."/>
            <person name="Leonhardt S."/>
            <person name="Gebauer A.M."/>
            <person name="Liers C."/>
            <person name="Hofrichter M."/>
            <person name="Kellner H."/>
        </authorList>
    </citation>
    <scope>NUCLEOTIDE SEQUENCE [LARGE SCALE GENOMIC DNA]</scope>
    <source>
        <strain evidence="2 3">DSM 108379</strain>
    </source>
</reference>
<feature type="compositionally biased region" description="Basic and acidic residues" evidence="1">
    <location>
        <begin position="1"/>
        <end position="10"/>
    </location>
</feature>
<accession>A0A4Z0YS21</accession>
<feature type="region of interest" description="Disordered" evidence="1">
    <location>
        <begin position="1"/>
        <end position="20"/>
    </location>
</feature>
<proteinExistence type="predicted"/>
<protein>
    <recommendedName>
        <fullName evidence="4">Heterokaryon incompatibility domain-containing protein</fullName>
    </recommendedName>
</protein>
<comment type="caution">
    <text evidence="2">The sequence shown here is derived from an EMBL/GenBank/DDBJ whole genome shotgun (WGS) entry which is preliminary data.</text>
</comment>
<name>A0A4Z0YS21_9PEZI</name>
<dbReference type="PANTHER" id="PTHR33112">
    <property type="entry name" value="DOMAIN PROTEIN, PUTATIVE-RELATED"/>
    <property type="match status" value="1"/>
</dbReference>
<dbReference type="PANTHER" id="PTHR33112:SF16">
    <property type="entry name" value="HETEROKARYON INCOMPATIBILITY DOMAIN-CONTAINING PROTEIN"/>
    <property type="match status" value="1"/>
</dbReference>
<dbReference type="AlphaFoldDB" id="A0A4Z0YS21"/>
<gene>
    <name evidence="2" type="ORF">E0Z10_g6943</name>
</gene>
<evidence type="ECO:0008006" key="4">
    <source>
        <dbReference type="Google" id="ProtNLM"/>
    </source>
</evidence>
<dbReference type="Proteomes" id="UP000297716">
    <property type="component" value="Unassembled WGS sequence"/>
</dbReference>
<evidence type="ECO:0000313" key="3">
    <source>
        <dbReference type="Proteomes" id="UP000297716"/>
    </source>
</evidence>
<dbReference type="EMBL" id="SKBN01000152">
    <property type="protein sequence ID" value="TGJ81830.1"/>
    <property type="molecule type" value="Genomic_DNA"/>
</dbReference>
<evidence type="ECO:0000313" key="2">
    <source>
        <dbReference type="EMBL" id="TGJ81830.1"/>
    </source>
</evidence>
<keyword evidence="3" id="KW-1185">Reference proteome</keyword>
<dbReference type="OrthoDB" id="2958217at2759"/>
<organism evidence="2 3">
    <name type="scientific">Xylaria hypoxylon</name>
    <dbReference type="NCBI Taxonomy" id="37992"/>
    <lineage>
        <taxon>Eukaryota</taxon>
        <taxon>Fungi</taxon>
        <taxon>Dikarya</taxon>
        <taxon>Ascomycota</taxon>
        <taxon>Pezizomycotina</taxon>
        <taxon>Sordariomycetes</taxon>
        <taxon>Xylariomycetidae</taxon>
        <taxon>Xylariales</taxon>
        <taxon>Xylariaceae</taxon>
        <taxon>Xylaria</taxon>
    </lineage>
</organism>
<sequence>MQAFGERERPPYPPPSNALSLPRLFFQSNDFSGQRSWDIAEFNPRRQSITVTVGLGMDTLSKFCHLCKAIKFDDSAFGGYAAQDEDGHKILKFDEDDRTRQFKVDLSIVDAYPDFPLLSKSAVDNGCDGCRFLVDSARKAIAHADLDDFNEANYNIRVIHYWRRFDFDRHQDSRGLGALVLAVELLNERVEMNEPTILAFGRDSIKYAALSYCWGPPEKAILQLITEKNSIKDRTSGIMEPEMTSVLRSAVTACRALSIPFLDLQPNPFSVLYHRILNERNNSEIYNEWYESIVIASSMRHLTRPTDRFPSISSLAASFNEKLQDTYVAGLWQNELYKGLYWVIVPPTLSWTGLLNDIVTPTSYVAPSWSWASRQSYIYFGGERFNTYSLDPMLSFSFTQECDAAAADLTYANAHHPYGRLSRAVLTIKTRVQKLPSEISMKEEEHFEYSCFIGNNRRPQMMCTIDWKFGQNGQPLGKTLPENLMLMLLGTARQYIRPLRDRFSRSLRSRPVSAIPKNEDEDGKNVEDEVAYGLLIYQLPGTDDFIRVGTFYSRAHDYWGMRLFEDCAPTTISLI</sequence>